<dbReference type="EMBL" id="JAROYP010000001">
    <property type="protein sequence ID" value="MDH5159461.1"/>
    <property type="molecule type" value="Genomic_DNA"/>
</dbReference>
<dbReference type="Proteomes" id="UP001159179">
    <property type="component" value="Unassembled WGS sequence"/>
</dbReference>
<evidence type="ECO:0000313" key="1">
    <source>
        <dbReference type="EMBL" id="MDH5159461.1"/>
    </source>
</evidence>
<name>A0AAW6SL46_9BACI</name>
<protein>
    <submittedName>
        <fullName evidence="1">DUF6509 family protein</fullName>
    </submittedName>
</protein>
<gene>
    <name evidence="1" type="ORF">P5X88_00825</name>
</gene>
<dbReference type="InterPro" id="IPR045424">
    <property type="entry name" value="DUF6509"/>
</dbReference>
<dbReference type="Pfam" id="PF20119">
    <property type="entry name" value="DUF6509"/>
    <property type="match status" value="1"/>
</dbReference>
<accession>A0AAW6SL46</accession>
<comment type="caution">
    <text evidence="1">The sequence shown here is derived from an EMBL/GenBank/DDBJ whole genome shotgun (WGS) entry which is preliminary data.</text>
</comment>
<evidence type="ECO:0000313" key="2">
    <source>
        <dbReference type="Proteomes" id="UP001159179"/>
    </source>
</evidence>
<sequence length="93" mass="10812">MEITGHNVEKLNDPTGIIVGDRYEFFLNIEVPEDDELYSENGVLLKVIYAVEDQGSRIALYQFIERATNEVLDFALEDEEEELVNEYCKQHIE</sequence>
<reference evidence="1" key="1">
    <citation type="submission" date="2023-03" db="EMBL/GenBank/DDBJ databases">
        <title>Bacterial isolates from washroom surfaces on a university campus.</title>
        <authorList>
            <person name="Holman D.B."/>
            <person name="Gzyl K.E."/>
            <person name="Taheri A.E."/>
        </authorList>
    </citation>
    <scope>NUCLEOTIDE SEQUENCE</scope>
    <source>
        <strain evidence="1">RD03</strain>
    </source>
</reference>
<organism evidence="1 2">
    <name type="scientific">Heyndrickxia oleronia</name>
    <dbReference type="NCBI Taxonomy" id="38875"/>
    <lineage>
        <taxon>Bacteria</taxon>
        <taxon>Bacillati</taxon>
        <taxon>Bacillota</taxon>
        <taxon>Bacilli</taxon>
        <taxon>Bacillales</taxon>
        <taxon>Bacillaceae</taxon>
        <taxon>Heyndrickxia</taxon>
    </lineage>
</organism>
<dbReference type="AlphaFoldDB" id="A0AAW6SL46"/>
<dbReference type="RefSeq" id="WP_251336875.1">
    <property type="nucleotide sequence ID" value="NZ_JAMATW010000001.1"/>
</dbReference>
<proteinExistence type="predicted"/>